<evidence type="ECO:0000313" key="4">
    <source>
        <dbReference type="EMBL" id="CAK9174892.1"/>
    </source>
</evidence>
<proteinExistence type="predicted"/>
<sequence>MPPKLAKEVFAMRRRRANIRTETYVIMKPGQNEEFVSKDELRDRLKGRLENRPSKALPLDLGRFETIDDAVSYQVRSVCELLKSMEMLVQSNGMAFVSRIGSILKQTVSKHTNSELSASNTSLYQAIRCMSSSKLFVGGISYATDEMSLREAFAQYGEVVEARIIMDRETGRSRGFGFVSYTSSDEASSAMQNLDGQ</sequence>
<dbReference type="CDD" id="cd21608">
    <property type="entry name" value="RRM2_NsCP33_like"/>
    <property type="match status" value="1"/>
</dbReference>
<dbReference type="Pfam" id="PF00076">
    <property type="entry name" value="RRM_1"/>
    <property type="match status" value="1"/>
</dbReference>
<evidence type="ECO:0000259" key="3">
    <source>
        <dbReference type="PROSITE" id="PS50102"/>
    </source>
</evidence>
<organism evidence="4 5">
    <name type="scientific">Ilex paraguariensis</name>
    <name type="common">yerba mate</name>
    <dbReference type="NCBI Taxonomy" id="185542"/>
    <lineage>
        <taxon>Eukaryota</taxon>
        <taxon>Viridiplantae</taxon>
        <taxon>Streptophyta</taxon>
        <taxon>Embryophyta</taxon>
        <taxon>Tracheophyta</taxon>
        <taxon>Spermatophyta</taxon>
        <taxon>Magnoliopsida</taxon>
        <taxon>eudicotyledons</taxon>
        <taxon>Gunneridae</taxon>
        <taxon>Pentapetalae</taxon>
        <taxon>asterids</taxon>
        <taxon>campanulids</taxon>
        <taxon>Aquifoliales</taxon>
        <taxon>Aquifoliaceae</taxon>
        <taxon>Ilex</taxon>
    </lineage>
</organism>
<name>A0ABC8TZP7_9AQUA</name>
<dbReference type="EMBL" id="CAUOFW020006490">
    <property type="protein sequence ID" value="CAK9174892.1"/>
    <property type="molecule type" value="Genomic_DNA"/>
</dbReference>
<feature type="domain" description="RRM" evidence="3">
    <location>
        <begin position="133"/>
        <end position="197"/>
    </location>
</feature>
<gene>
    <name evidence="4" type="ORF">ILEXP_LOCUS44669</name>
</gene>
<dbReference type="InterPro" id="IPR038150">
    <property type="entry name" value="CRR7-like_sf"/>
</dbReference>
<evidence type="ECO:0000313" key="5">
    <source>
        <dbReference type="Proteomes" id="UP001642360"/>
    </source>
</evidence>
<comment type="caution">
    <text evidence="4">The sequence shown here is derived from an EMBL/GenBank/DDBJ whole genome shotgun (WGS) entry which is preliminary data.</text>
</comment>
<dbReference type="Gene3D" id="3.90.940.40">
    <property type="entry name" value="Protein CHLORORESPIRATORY REDUCTION 7"/>
    <property type="match status" value="1"/>
</dbReference>
<feature type="non-terminal residue" evidence="4">
    <location>
        <position position="197"/>
    </location>
</feature>
<reference evidence="4 5" key="1">
    <citation type="submission" date="2024-02" db="EMBL/GenBank/DDBJ databases">
        <authorList>
            <person name="Vignale AGUSTIN F."/>
            <person name="Sosa J E."/>
            <person name="Modenutti C."/>
        </authorList>
    </citation>
    <scope>NUCLEOTIDE SEQUENCE [LARGE SCALE GENOMIC DNA]</scope>
</reference>
<dbReference type="SMART" id="SM00360">
    <property type="entry name" value="RRM"/>
    <property type="match status" value="1"/>
</dbReference>
<accession>A0ABC8TZP7</accession>
<dbReference type="InterPro" id="IPR012677">
    <property type="entry name" value="Nucleotide-bd_a/b_plait_sf"/>
</dbReference>
<protein>
    <recommendedName>
        <fullName evidence="3">RRM domain-containing protein</fullName>
    </recommendedName>
</protein>
<dbReference type="AlphaFoldDB" id="A0ABC8TZP7"/>
<dbReference type="SUPFAM" id="SSF54928">
    <property type="entry name" value="RNA-binding domain, RBD"/>
    <property type="match status" value="1"/>
</dbReference>
<dbReference type="InterPro" id="IPR035979">
    <property type="entry name" value="RBD_domain_sf"/>
</dbReference>
<dbReference type="PANTHER" id="PTHR48027">
    <property type="entry name" value="HETEROGENEOUS NUCLEAR RIBONUCLEOPROTEIN 87F-RELATED"/>
    <property type="match status" value="1"/>
</dbReference>
<evidence type="ECO:0000256" key="1">
    <source>
        <dbReference type="ARBA" id="ARBA00022884"/>
    </source>
</evidence>
<dbReference type="InterPro" id="IPR048289">
    <property type="entry name" value="RRM2_NsCP33-like"/>
</dbReference>
<keyword evidence="5" id="KW-1185">Reference proteome</keyword>
<dbReference type="InterPro" id="IPR052462">
    <property type="entry name" value="SLIRP/GR-RBP-like"/>
</dbReference>
<dbReference type="Gene3D" id="3.30.70.330">
    <property type="match status" value="1"/>
</dbReference>
<dbReference type="GO" id="GO:0003723">
    <property type="term" value="F:RNA binding"/>
    <property type="evidence" value="ECO:0007669"/>
    <property type="project" value="UniProtKB-UniRule"/>
</dbReference>
<keyword evidence="1 2" id="KW-0694">RNA-binding</keyword>
<dbReference type="InterPro" id="IPR000504">
    <property type="entry name" value="RRM_dom"/>
</dbReference>
<dbReference type="PROSITE" id="PS50102">
    <property type="entry name" value="RRM"/>
    <property type="match status" value="1"/>
</dbReference>
<evidence type="ECO:0000256" key="2">
    <source>
        <dbReference type="PROSITE-ProRule" id="PRU00176"/>
    </source>
</evidence>
<dbReference type="Proteomes" id="UP001642360">
    <property type="component" value="Unassembled WGS sequence"/>
</dbReference>
<dbReference type="InterPro" id="IPR021954">
    <property type="entry name" value="CRR7"/>
</dbReference>
<dbReference type="Pfam" id="PF12095">
    <property type="entry name" value="CRR7"/>
    <property type="match status" value="1"/>
</dbReference>